<evidence type="ECO:0000313" key="2">
    <source>
        <dbReference type="EMBL" id="MBO4161991.1"/>
    </source>
</evidence>
<dbReference type="SUPFAM" id="SSF48452">
    <property type="entry name" value="TPR-like"/>
    <property type="match status" value="1"/>
</dbReference>
<accession>A0ABS3V8Q6</accession>
<dbReference type="SMART" id="SM00028">
    <property type="entry name" value="TPR"/>
    <property type="match status" value="5"/>
</dbReference>
<feature type="compositionally biased region" description="Low complexity" evidence="1">
    <location>
        <begin position="744"/>
        <end position="764"/>
    </location>
</feature>
<dbReference type="PRINTS" id="PR00364">
    <property type="entry name" value="DISEASERSIST"/>
</dbReference>
<reference evidence="2 3" key="1">
    <citation type="submission" date="2021-03" db="EMBL/GenBank/DDBJ databases">
        <authorList>
            <person name="Lee D.-H."/>
        </authorList>
    </citation>
    <scope>NUCLEOTIDE SEQUENCE [LARGE SCALE GENOMIC DNA]</scope>
    <source>
        <strain evidence="2 3">MMS20-R2-23</strain>
    </source>
</reference>
<dbReference type="InterPro" id="IPR019734">
    <property type="entry name" value="TPR_rpt"/>
</dbReference>
<dbReference type="Pfam" id="PF13424">
    <property type="entry name" value="TPR_12"/>
    <property type="match status" value="2"/>
</dbReference>
<dbReference type="RefSeq" id="WP_208567639.1">
    <property type="nucleotide sequence ID" value="NZ_JAGFWR010000006.1"/>
</dbReference>
<dbReference type="Gene3D" id="1.25.40.10">
    <property type="entry name" value="Tetratricopeptide repeat domain"/>
    <property type="match status" value="2"/>
</dbReference>
<dbReference type="InterPro" id="IPR027417">
    <property type="entry name" value="P-loop_NTPase"/>
</dbReference>
<dbReference type="EMBL" id="JAGFWR010000006">
    <property type="protein sequence ID" value="MBO4161991.1"/>
    <property type="molecule type" value="Genomic_DNA"/>
</dbReference>
<dbReference type="PANTHER" id="PTHR47691">
    <property type="entry name" value="REGULATOR-RELATED"/>
    <property type="match status" value="1"/>
</dbReference>
<dbReference type="Gene3D" id="3.40.50.300">
    <property type="entry name" value="P-loop containing nucleotide triphosphate hydrolases"/>
    <property type="match status" value="1"/>
</dbReference>
<gene>
    <name evidence="2" type="ORF">JQN83_14395</name>
</gene>
<dbReference type="InterPro" id="IPR011990">
    <property type="entry name" value="TPR-like_helical_dom_sf"/>
</dbReference>
<protein>
    <submittedName>
        <fullName evidence="2">Tetratricopeptide repeat protein</fullName>
    </submittedName>
</protein>
<dbReference type="SUPFAM" id="SSF52540">
    <property type="entry name" value="P-loop containing nucleoside triphosphate hydrolases"/>
    <property type="match status" value="1"/>
</dbReference>
<name>A0ABS3V8Q6_9ACTN</name>
<sequence length="764" mass="83711">MLNGQIRRLPDWELIRGLVTNCHRYADEHGRLDRLSVATGIEEHWRPRYTLLEYAFSEKSAAPADPGGGGADYPGGMPVPRQLPLAVRHFTGRAHELATLDALAEMSARAGTVVIVAIGGTAGVGKTTLAVCWAHRVAGRFRDGQLYVDLRGFDPGGRAVDPAEAVRRLLDALEVPPSRIPADLDAQAALYRSLLADKRMLIVLDNARDAVQVRPLLPAAPGCLVVITSRNRLSSLVAVEGAHPLMLDLFTTVEAQDALTDRLGLDRVTAEPTAVDEIVDRCARLPLALAVVAARAAMYLELPLAAVVRELADVPGRLDVFGDGDPQTDVRAVFSWSYQALTPPAARLFRLLSLHPGPDVTVAAAGSLAAVPLPEARSSLLELISASLTAERHPGRHTWHDLMRDYAAHLARSTESESDRRAAIGRIFDHYLHTAYNANQLLDPATDHTEPAPPAEGTVPEQFTDYQRALDWFTSERAVLLNIIDHATTGREAQVGQLAQAVTVFLDRRGHWHDGLVIWRTAIAAAARVADRVMEARAHRQLGRAYTRLYRFDDADTQLHRGLDLAVLAGDRTEQAHIHNTLSITCERRGDLKQALRHDHRALDLYRETGHRLGQARCHNAIGWHLTLLRDHAQALVYCERALVLLRELNDRAGQGMTLDSLGHIHHHLGQHAQAVVCYEQAVDVHRELGDQFSEAEALDHLGDTQHDMGDSVNASRSWHKALELLTGLDHPSAGSVRTKVTAHGTGPTSRHSTTRPPTVSVEV</sequence>
<evidence type="ECO:0000256" key="1">
    <source>
        <dbReference type="SAM" id="MobiDB-lite"/>
    </source>
</evidence>
<dbReference type="PANTHER" id="PTHR47691:SF3">
    <property type="entry name" value="HTH-TYPE TRANSCRIPTIONAL REGULATOR RV0890C-RELATED"/>
    <property type="match status" value="1"/>
</dbReference>
<organism evidence="2 3">
    <name type="scientific">Micromonospora antibiotica</name>
    <dbReference type="NCBI Taxonomy" id="2807623"/>
    <lineage>
        <taxon>Bacteria</taxon>
        <taxon>Bacillati</taxon>
        <taxon>Actinomycetota</taxon>
        <taxon>Actinomycetes</taxon>
        <taxon>Micromonosporales</taxon>
        <taxon>Micromonosporaceae</taxon>
        <taxon>Micromonospora</taxon>
    </lineage>
</organism>
<comment type="caution">
    <text evidence="2">The sequence shown here is derived from an EMBL/GenBank/DDBJ whole genome shotgun (WGS) entry which is preliminary data.</text>
</comment>
<keyword evidence="3" id="KW-1185">Reference proteome</keyword>
<feature type="region of interest" description="Disordered" evidence="1">
    <location>
        <begin position="734"/>
        <end position="764"/>
    </location>
</feature>
<dbReference type="Proteomes" id="UP000671399">
    <property type="component" value="Unassembled WGS sequence"/>
</dbReference>
<evidence type="ECO:0000313" key="3">
    <source>
        <dbReference type="Proteomes" id="UP000671399"/>
    </source>
</evidence>
<proteinExistence type="predicted"/>